<dbReference type="EMBL" id="FNEC01000041">
    <property type="protein sequence ID" value="SDK51871.1"/>
    <property type="molecule type" value="Genomic_DNA"/>
</dbReference>
<dbReference type="Proteomes" id="UP000199693">
    <property type="component" value="Unassembled WGS sequence"/>
</dbReference>
<reference evidence="2 5" key="1">
    <citation type="submission" date="2016-10" db="EMBL/GenBank/DDBJ databases">
        <authorList>
            <person name="de Groot N.N."/>
        </authorList>
    </citation>
    <scope>NUCLEOTIDE SEQUENCE [LARGE SCALE GENOMIC DNA]</scope>
    <source>
        <strain evidence="2 5">CCM 7361</strain>
    </source>
</reference>
<organism evidence="2 5">
    <name type="scientific">Pseudomonas delhiensis</name>
    <dbReference type="NCBI Taxonomy" id="366289"/>
    <lineage>
        <taxon>Bacteria</taxon>
        <taxon>Pseudomonadati</taxon>
        <taxon>Pseudomonadota</taxon>
        <taxon>Gammaproteobacteria</taxon>
        <taxon>Pseudomonadales</taxon>
        <taxon>Pseudomonadaceae</taxon>
        <taxon>Pseudomonas</taxon>
    </lineage>
</organism>
<gene>
    <name evidence="2" type="ORF">SAMN05216189_10415</name>
    <name evidence="3" type="ORF">SAMN06295949_1375</name>
</gene>
<dbReference type="Proteomes" id="UP000198309">
    <property type="component" value="Unassembled WGS sequence"/>
</dbReference>
<proteinExistence type="predicted"/>
<reference evidence="3 4" key="2">
    <citation type="submission" date="2017-06" db="EMBL/GenBank/DDBJ databases">
        <authorList>
            <person name="Varghese N."/>
            <person name="Submissions S."/>
        </authorList>
    </citation>
    <scope>NUCLEOTIDE SEQUENCE [LARGE SCALE GENOMIC DNA]</scope>
    <source>
        <strain evidence="3 4">RLD-1</strain>
    </source>
</reference>
<dbReference type="RefSeq" id="WP_244161005.1">
    <property type="nucleotide sequence ID" value="NZ_FNEC01000041.1"/>
</dbReference>
<protein>
    <submittedName>
        <fullName evidence="2">Uncharacterized protein</fullName>
    </submittedName>
</protein>
<evidence type="ECO:0000313" key="2">
    <source>
        <dbReference type="EMBL" id="SDK51871.1"/>
    </source>
</evidence>
<evidence type="ECO:0000256" key="1">
    <source>
        <dbReference type="SAM" id="Phobius"/>
    </source>
</evidence>
<feature type="transmembrane region" description="Helical" evidence="1">
    <location>
        <begin position="20"/>
        <end position="41"/>
    </location>
</feature>
<sequence>MPVKLDQVPAAALRPMPLRLWRWLMALLPCVAVGLGLTLWKGDGALAQEPLKFWLFALGLPVLAWGLLLGLRLLVFLGAQSAADGWDRAREAELSRLMRRGRRSQQILAVSLRTALDVGDEGSGLLNGGSAIRVRSSWQGGSVRHSRLVVDEALLPEEQLGGQLAAVLGDLAVVLAKLPADKPLALLLETSSAIEEQRLVEAWTEAWRLSGIQQATTRLEGAGLAVIDHWLDRRIDDRALLLVVAYQFAPESVEGSAETVVGLLFGNRLTQSTITPMAYLHRPEAVDKGATESLGRSLQQALDWVPLAASQITAVWKAGSDAAGDPLITQAFDKAGLPVSASKELHDLDAALGHAGCATPWLAIAAATESVRAGGGPQFICSGEGSERVWAWCSVVMPPAV</sequence>
<keyword evidence="4" id="KW-1185">Reference proteome</keyword>
<dbReference type="InterPro" id="IPR016039">
    <property type="entry name" value="Thiolase-like"/>
</dbReference>
<feature type="transmembrane region" description="Helical" evidence="1">
    <location>
        <begin position="53"/>
        <end position="75"/>
    </location>
</feature>
<dbReference type="EMBL" id="FZPC01000037">
    <property type="protein sequence ID" value="SNT49765.1"/>
    <property type="molecule type" value="Genomic_DNA"/>
</dbReference>
<keyword evidence="1" id="KW-1133">Transmembrane helix</keyword>
<keyword evidence="1" id="KW-0472">Membrane</keyword>
<evidence type="ECO:0000313" key="5">
    <source>
        <dbReference type="Proteomes" id="UP000199693"/>
    </source>
</evidence>
<name>A0A239N4F7_9PSED</name>
<accession>A0A239N4F7</accession>
<dbReference type="AlphaFoldDB" id="A0A239N4F7"/>
<evidence type="ECO:0000313" key="3">
    <source>
        <dbReference type="EMBL" id="SNT49765.1"/>
    </source>
</evidence>
<evidence type="ECO:0000313" key="4">
    <source>
        <dbReference type="Proteomes" id="UP000198309"/>
    </source>
</evidence>
<keyword evidence="1" id="KW-0812">Transmembrane</keyword>
<dbReference type="GO" id="GO:0016746">
    <property type="term" value="F:acyltransferase activity"/>
    <property type="evidence" value="ECO:0007669"/>
    <property type="project" value="InterPro"/>
</dbReference>
<dbReference type="Gene3D" id="3.40.47.10">
    <property type="match status" value="1"/>
</dbReference>